<dbReference type="EMBL" id="SNRW01001588">
    <property type="protein sequence ID" value="KAA6395805.1"/>
    <property type="molecule type" value="Genomic_DNA"/>
</dbReference>
<protein>
    <submittedName>
        <fullName evidence="2">Uncharacterized protein</fullName>
    </submittedName>
</protein>
<keyword evidence="1" id="KW-0812">Transmembrane</keyword>
<evidence type="ECO:0000256" key="1">
    <source>
        <dbReference type="SAM" id="Phobius"/>
    </source>
</evidence>
<gene>
    <name evidence="2" type="ORF">EZS28_008667</name>
</gene>
<name>A0A5J4WN50_9EUKA</name>
<dbReference type="Gene3D" id="3.90.70.10">
    <property type="entry name" value="Cysteine proteinases"/>
    <property type="match status" value="1"/>
</dbReference>
<proteinExistence type="predicted"/>
<keyword evidence="1" id="KW-1133">Transmembrane helix</keyword>
<feature type="transmembrane region" description="Helical" evidence="1">
    <location>
        <begin position="404"/>
        <end position="431"/>
    </location>
</feature>
<evidence type="ECO:0000313" key="2">
    <source>
        <dbReference type="EMBL" id="KAA6395805.1"/>
    </source>
</evidence>
<dbReference type="SUPFAM" id="SSF54001">
    <property type="entry name" value="Cysteine proteinases"/>
    <property type="match status" value="1"/>
</dbReference>
<comment type="caution">
    <text evidence="2">The sequence shown here is derived from an EMBL/GenBank/DDBJ whole genome shotgun (WGS) entry which is preliminary data.</text>
</comment>
<dbReference type="AlphaFoldDB" id="A0A5J4WN50"/>
<reference evidence="2 3" key="1">
    <citation type="submission" date="2019-03" db="EMBL/GenBank/DDBJ databases">
        <title>Single cell metagenomics reveals metabolic interactions within the superorganism composed of flagellate Streblomastix strix and complex community of Bacteroidetes bacteria on its surface.</title>
        <authorList>
            <person name="Treitli S.C."/>
            <person name="Kolisko M."/>
            <person name="Husnik F."/>
            <person name="Keeling P."/>
            <person name="Hampl V."/>
        </authorList>
    </citation>
    <scope>NUCLEOTIDE SEQUENCE [LARGE SCALE GENOMIC DNA]</scope>
    <source>
        <strain evidence="2">ST1C</strain>
    </source>
</reference>
<keyword evidence="1" id="KW-0472">Membrane</keyword>
<sequence>MMEGIYAGTHQMKIETFNKLLLIFALTALSFGAQYKIHNVKDFTQIPIHDPEVISWPKSFRSWDSNGLLKDNFRCTLDFSSGYTTLGKKKPVVDIEETATEFQSIADDQIGKTKGSKNIMNSDYSAIHDKCYAYPNIYDSLDRIGLISNFIYGDQDFYPSSEYAIAKGPKKAYDYRDPQKSFPSISGTYGNVDGEIYRYERDLNINCHRGNFEDYIDDSIYNYGVVSDECYPNDFKDFPGFDKERYPDEDKQTYHYANGSSPIIKDTCTGTGSFNQYFKGYQFGTLSGGNLTTFKRAFIRYGPVSVNYNFLKPNPDYTDEPHPGYDIVGTTYAGFVIGWNSTDIITVSRSLTFEKKPDSEEYDLLKPISYNWIKGKAPLTYTTQEVVSGELKDVTYDQLYFNSIIVFGSGVSVVRAALGLIAAVLVLPALLL</sequence>
<evidence type="ECO:0000313" key="3">
    <source>
        <dbReference type="Proteomes" id="UP000324800"/>
    </source>
</evidence>
<accession>A0A5J4WN50</accession>
<dbReference type="Proteomes" id="UP000324800">
    <property type="component" value="Unassembled WGS sequence"/>
</dbReference>
<dbReference type="InterPro" id="IPR038765">
    <property type="entry name" value="Papain-like_cys_pep_sf"/>
</dbReference>
<organism evidence="2 3">
    <name type="scientific">Streblomastix strix</name>
    <dbReference type="NCBI Taxonomy" id="222440"/>
    <lineage>
        <taxon>Eukaryota</taxon>
        <taxon>Metamonada</taxon>
        <taxon>Preaxostyla</taxon>
        <taxon>Oxymonadida</taxon>
        <taxon>Streblomastigidae</taxon>
        <taxon>Streblomastix</taxon>
    </lineage>
</organism>